<comment type="caution">
    <text evidence="1">The sequence shown here is derived from an EMBL/GenBank/DDBJ whole genome shotgun (WGS) entry which is preliminary data.</text>
</comment>
<sequence>MTCSLIKTFTQFYDTGCESCNFLQMVDNRQRVAECTSAYFEGMIAMMQPKESWVAKWQRIVRLIPGIYGIRLSRWRKPNDFLGAGKALASVGIDEPVILFLDKFDSFCNLEYVGVNTELRLGRDDVSTLEADAAEIENVEVSNDEAKLDGNSPAGLLGDVSCSRGRKKDLDGLLILFGVAIDS</sequence>
<protein>
    <submittedName>
        <fullName evidence="1">Uncharacterized protein</fullName>
    </submittedName>
</protein>
<dbReference type="EMBL" id="CM047587">
    <property type="protein sequence ID" value="KAI9908276.1"/>
    <property type="molecule type" value="Genomic_DNA"/>
</dbReference>
<organism evidence="1 2">
    <name type="scientific">Peronosclerospora sorghi</name>
    <dbReference type="NCBI Taxonomy" id="230839"/>
    <lineage>
        <taxon>Eukaryota</taxon>
        <taxon>Sar</taxon>
        <taxon>Stramenopiles</taxon>
        <taxon>Oomycota</taxon>
        <taxon>Peronosporomycetes</taxon>
        <taxon>Peronosporales</taxon>
        <taxon>Peronosporaceae</taxon>
        <taxon>Peronosclerospora</taxon>
    </lineage>
</organism>
<evidence type="ECO:0000313" key="1">
    <source>
        <dbReference type="EMBL" id="KAI9908276.1"/>
    </source>
</evidence>
<reference evidence="1 2" key="1">
    <citation type="journal article" date="2022" name="bioRxiv">
        <title>The genome of the oomycete Peronosclerospora sorghi, a cosmopolitan pathogen of maize and sorghum, is inflated with dispersed pseudogenes.</title>
        <authorList>
            <person name="Fletcher K."/>
            <person name="Martin F."/>
            <person name="Isakeit T."/>
            <person name="Cavanaugh K."/>
            <person name="Magill C."/>
            <person name="Michelmore R."/>
        </authorList>
    </citation>
    <scope>NUCLEOTIDE SEQUENCE [LARGE SCALE GENOMIC DNA]</scope>
    <source>
        <strain evidence="1">P6</strain>
    </source>
</reference>
<dbReference type="Proteomes" id="UP001163321">
    <property type="component" value="Chromosome 8"/>
</dbReference>
<evidence type="ECO:0000313" key="2">
    <source>
        <dbReference type="Proteomes" id="UP001163321"/>
    </source>
</evidence>
<name>A0ACC0VQB9_9STRA</name>
<gene>
    <name evidence="1" type="ORF">PsorP6_002887</name>
</gene>
<keyword evidence="2" id="KW-1185">Reference proteome</keyword>
<accession>A0ACC0VQB9</accession>
<proteinExistence type="predicted"/>